<dbReference type="AlphaFoldDB" id="A0A0H3LZQ0"/>
<accession>A0A0H3LZQ0</accession>
<organism evidence="1 2">
    <name type="scientific">Ehrlichia ruminantium (strain Welgevonden)</name>
    <dbReference type="NCBI Taxonomy" id="254945"/>
    <lineage>
        <taxon>Bacteria</taxon>
        <taxon>Pseudomonadati</taxon>
        <taxon>Pseudomonadota</taxon>
        <taxon>Alphaproteobacteria</taxon>
        <taxon>Rickettsiales</taxon>
        <taxon>Anaplasmataceae</taxon>
        <taxon>Ehrlichia</taxon>
    </lineage>
</organism>
<evidence type="ECO:0000313" key="2">
    <source>
        <dbReference type="Proteomes" id="UP000001021"/>
    </source>
</evidence>
<dbReference type="EMBL" id="CR925678">
    <property type="protein sequence ID" value="CAI26866.1"/>
    <property type="molecule type" value="Genomic_DNA"/>
</dbReference>
<proteinExistence type="predicted"/>
<dbReference type="GeneID" id="33057954"/>
<sequence length="66" mass="7743">MILIIIKYGQNSICHYIIKEFNFVITVDNILLNINNDEKFTRDDITESNISKIVIVFQFILLTSHL</sequence>
<keyword evidence="2" id="KW-1185">Reference proteome</keyword>
<name>A0A0H3LZQ0_EHRRW</name>
<evidence type="ECO:0000313" key="1">
    <source>
        <dbReference type="EMBL" id="CAI26866.1"/>
    </source>
</evidence>
<protein>
    <submittedName>
        <fullName evidence="1">Uncharacterized protein</fullName>
    </submittedName>
</protein>
<dbReference type="KEGG" id="erw:ERWE_CDS_03720"/>
<dbReference type="Proteomes" id="UP000001021">
    <property type="component" value="Chromosome"/>
</dbReference>
<reference evidence="1 2" key="1">
    <citation type="journal article" date="2006" name="J. Bacteriol.">
        <title>Comparative genomic analysis of three strains of Ehrlichia ruminantium reveals an active process of genome size plasticity.</title>
        <authorList>
            <person name="Frutos R."/>
            <person name="Viari A."/>
            <person name="Ferraz C."/>
            <person name="Morgat A."/>
            <person name="Eychenie S."/>
            <person name="Kandassami Y."/>
            <person name="Chantal I."/>
            <person name="Bensaid A."/>
            <person name="Coissac E."/>
            <person name="Vachiery N."/>
            <person name="Demaille J."/>
            <person name="Martinez D."/>
        </authorList>
    </citation>
    <scope>NUCLEOTIDE SEQUENCE [LARGE SCALE GENOMIC DNA]</scope>
    <source>
        <strain evidence="1 2">Welgevonden</strain>
    </source>
</reference>
<dbReference type="RefSeq" id="WP_011256065.1">
    <property type="nucleotide sequence ID" value="NC_005295.2"/>
</dbReference>
<gene>
    <name evidence="1" type="ordered locus">ERWE_CDS_03720</name>
</gene>
<dbReference type="HOGENOM" id="CLU_2824284_0_0_5"/>